<gene>
    <name evidence="15" type="primary">cls</name>
    <name evidence="15" type="ORF">SPSYN_02968</name>
</gene>
<keyword evidence="5 13" id="KW-0812">Transmembrane</keyword>
<comment type="subcellular location">
    <subcellularLocation>
        <location evidence="1">Cell membrane</location>
        <topology evidence="1">Multi-pass membrane protein</topology>
    </subcellularLocation>
</comment>
<evidence type="ECO:0000313" key="16">
    <source>
        <dbReference type="Proteomes" id="UP000798488"/>
    </source>
</evidence>
<keyword evidence="6" id="KW-0677">Repeat</keyword>
<evidence type="ECO:0000256" key="9">
    <source>
        <dbReference type="ARBA" id="ARBA00023136"/>
    </source>
</evidence>
<dbReference type="SMART" id="SM00155">
    <property type="entry name" value="PLDc"/>
    <property type="match status" value="2"/>
</dbReference>
<evidence type="ECO:0000256" key="2">
    <source>
        <dbReference type="ARBA" id="ARBA00022475"/>
    </source>
</evidence>
<keyword evidence="16" id="KW-1185">Reference proteome</keyword>
<proteinExistence type="predicted"/>
<dbReference type="InterPro" id="IPR025202">
    <property type="entry name" value="PLD-like_dom"/>
</dbReference>
<evidence type="ECO:0000256" key="12">
    <source>
        <dbReference type="NCBIfam" id="TIGR04265"/>
    </source>
</evidence>
<name>A0A9D2WNN3_9FIRM</name>
<evidence type="ECO:0000256" key="4">
    <source>
        <dbReference type="ARBA" id="ARBA00022679"/>
    </source>
</evidence>
<feature type="transmembrane region" description="Helical" evidence="13">
    <location>
        <begin position="37"/>
        <end position="56"/>
    </location>
</feature>
<keyword evidence="3" id="KW-0444">Lipid biosynthesis</keyword>
<dbReference type="GO" id="GO:0008808">
    <property type="term" value="F:cardiolipin synthase activity"/>
    <property type="evidence" value="ECO:0007669"/>
    <property type="project" value="UniProtKB-UniRule"/>
</dbReference>
<dbReference type="CDD" id="cd09160">
    <property type="entry name" value="PLDc_SMU_988_like_2"/>
    <property type="match status" value="1"/>
</dbReference>
<evidence type="ECO:0000256" key="1">
    <source>
        <dbReference type="ARBA" id="ARBA00004651"/>
    </source>
</evidence>
<comment type="caution">
    <text evidence="15">The sequence shown here is derived from an EMBL/GenBank/DDBJ whole genome shotgun (WGS) entry which is preliminary data.</text>
</comment>
<dbReference type="AlphaFoldDB" id="A0A9D2WNN3"/>
<feature type="domain" description="PLD phosphodiesterase" evidence="14">
    <location>
        <begin position="244"/>
        <end position="271"/>
    </location>
</feature>
<dbReference type="GO" id="GO:0005886">
    <property type="term" value="C:plasma membrane"/>
    <property type="evidence" value="ECO:0007669"/>
    <property type="project" value="UniProtKB-SubCell"/>
</dbReference>
<evidence type="ECO:0000256" key="5">
    <source>
        <dbReference type="ARBA" id="ARBA00022692"/>
    </source>
</evidence>
<evidence type="ECO:0000259" key="14">
    <source>
        <dbReference type="PROSITE" id="PS50035"/>
    </source>
</evidence>
<organism evidence="15 16">
    <name type="scientific">Sporotomaculum syntrophicum</name>
    <dbReference type="NCBI Taxonomy" id="182264"/>
    <lineage>
        <taxon>Bacteria</taxon>
        <taxon>Bacillati</taxon>
        <taxon>Bacillota</taxon>
        <taxon>Clostridia</taxon>
        <taxon>Eubacteriales</taxon>
        <taxon>Desulfallaceae</taxon>
        <taxon>Sporotomaculum</taxon>
    </lineage>
</organism>
<evidence type="ECO:0000256" key="8">
    <source>
        <dbReference type="ARBA" id="ARBA00023098"/>
    </source>
</evidence>
<dbReference type="PANTHER" id="PTHR21248:SF22">
    <property type="entry name" value="PHOSPHOLIPASE D"/>
    <property type="match status" value="1"/>
</dbReference>
<dbReference type="EMBL" id="LSRS01000009">
    <property type="protein sequence ID" value="KAF1083812.1"/>
    <property type="molecule type" value="Genomic_DNA"/>
</dbReference>
<sequence length="511" mass="59180">MKKILNFILNRMTVVAIAITIQISFLLFFLWKLNEYFIYVQGLFMLLSIMLLFKIINSRSNPIYKIALIIPLLTLPIIGALLYFVLGNNKNMRIFKEKILKEFLTISHYLAQDQNIINELEELDKSIANQSRYILNTSLFPIYKNTVTQYLSPGEVMFKKIIEELRQAKQYIFMEFFILEEGLLWDEILAILVQKVREGVEVRIMYDDMGSIYLLPPGFNQKLAGMGIQCIAFNPVSPVLSLRMNNRDHRKIVVIDGWVAFTGGINLADEYINAYPKYGHWKDAGIMVKGDAAWSFTFMFLHLWNATIPTDTDYECYKPLYHNRLPYASDGFVQPYADMPLDEDLVAENIYLNIINKAKNYVYINTPYLIADNEIVTALCLAARNGVDVRIVTPHCPDKWYVHLVTKSYYSQLIEAGVKIYEYQPGFNHSKTFVADDELATIGTANLDFRSLYLHFECGTWLYKSEAVRQLKEDYLNTLKICTQIQVEDIAAIKWPTRALQSFVRIFAPLM</sequence>
<reference evidence="15" key="1">
    <citation type="submission" date="2016-02" db="EMBL/GenBank/DDBJ databases">
        <title>Draft Genome Sequence of Sporotomaculum syntrophicum Strain FB, a Syntrophic Benzoate Degrader.</title>
        <authorList>
            <person name="Nobu M.K."/>
            <person name="Narihiro T."/>
            <person name="Qiu Y.-L."/>
            <person name="Ohashi A."/>
            <person name="Liu W.-T."/>
            <person name="Yuji S."/>
        </authorList>
    </citation>
    <scope>NUCLEOTIDE SEQUENCE</scope>
    <source>
        <strain evidence="15">FB</strain>
    </source>
</reference>
<dbReference type="Proteomes" id="UP000798488">
    <property type="component" value="Unassembled WGS sequence"/>
</dbReference>
<evidence type="ECO:0000256" key="10">
    <source>
        <dbReference type="ARBA" id="ARBA00023209"/>
    </source>
</evidence>
<dbReference type="InterPro" id="IPR001736">
    <property type="entry name" value="PLipase_D/transphosphatidylase"/>
</dbReference>
<dbReference type="Gene3D" id="3.30.870.10">
    <property type="entry name" value="Endonuclease Chain A"/>
    <property type="match status" value="2"/>
</dbReference>
<keyword evidence="8" id="KW-0443">Lipid metabolism</keyword>
<evidence type="ECO:0000256" key="13">
    <source>
        <dbReference type="SAM" id="Phobius"/>
    </source>
</evidence>
<feature type="domain" description="PLD phosphodiesterase" evidence="14">
    <location>
        <begin position="424"/>
        <end position="451"/>
    </location>
</feature>
<dbReference type="Pfam" id="PF13091">
    <property type="entry name" value="PLDc_2"/>
    <property type="match status" value="2"/>
</dbReference>
<feature type="transmembrane region" description="Helical" evidence="13">
    <location>
        <begin position="12"/>
        <end position="31"/>
    </location>
</feature>
<dbReference type="RefSeq" id="WP_161823237.1">
    <property type="nucleotide sequence ID" value="NZ_LSRS01000009.1"/>
</dbReference>
<evidence type="ECO:0000256" key="11">
    <source>
        <dbReference type="ARBA" id="ARBA00023264"/>
    </source>
</evidence>
<dbReference type="PANTHER" id="PTHR21248">
    <property type="entry name" value="CARDIOLIPIN SYNTHASE"/>
    <property type="match status" value="1"/>
</dbReference>
<feature type="transmembrane region" description="Helical" evidence="13">
    <location>
        <begin position="63"/>
        <end position="86"/>
    </location>
</feature>
<evidence type="ECO:0000256" key="6">
    <source>
        <dbReference type="ARBA" id="ARBA00022737"/>
    </source>
</evidence>
<evidence type="ECO:0000256" key="7">
    <source>
        <dbReference type="ARBA" id="ARBA00022989"/>
    </source>
</evidence>
<protein>
    <recommendedName>
        <fullName evidence="12">Cardiolipin synthase</fullName>
        <ecNumber evidence="12">2.7.8.-</ecNumber>
    </recommendedName>
</protein>
<dbReference type="NCBIfam" id="TIGR04265">
    <property type="entry name" value="bac_cardiolipin"/>
    <property type="match status" value="1"/>
</dbReference>
<dbReference type="InterPro" id="IPR022924">
    <property type="entry name" value="Cardiolipin_synthase"/>
</dbReference>
<dbReference type="OrthoDB" id="9762009at2"/>
<dbReference type="CDD" id="cd09154">
    <property type="entry name" value="PLDc_SMU_988_like_1"/>
    <property type="match status" value="1"/>
</dbReference>
<evidence type="ECO:0000256" key="3">
    <source>
        <dbReference type="ARBA" id="ARBA00022516"/>
    </source>
</evidence>
<dbReference type="GO" id="GO:0032049">
    <property type="term" value="P:cardiolipin biosynthetic process"/>
    <property type="evidence" value="ECO:0007669"/>
    <property type="project" value="UniProtKB-UniRule"/>
</dbReference>
<evidence type="ECO:0000313" key="15">
    <source>
        <dbReference type="EMBL" id="KAF1083812.1"/>
    </source>
</evidence>
<dbReference type="Pfam" id="PF13396">
    <property type="entry name" value="PLDc_N"/>
    <property type="match status" value="1"/>
</dbReference>
<keyword evidence="4 15" id="KW-0808">Transferase</keyword>
<dbReference type="EC" id="2.7.8.-" evidence="12"/>
<keyword evidence="10" id="KW-0594">Phospholipid biosynthesis</keyword>
<dbReference type="InterPro" id="IPR027379">
    <property type="entry name" value="CLS_N"/>
</dbReference>
<keyword evidence="2" id="KW-1003">Cell membrane</keyword>
<dbReference type="SUPFAM" id="SSF56024">
    <property type="entry name" value="Phospholipase D/nuclease"/>
    <property type="match status" value="2"/>
</dbReference>
<keyword evidence="7 13" id="KW-1133">Transmembrane helix</keyword>
<keyword evidence="9 13" id="KW-0472">Membrane</keyword>
<dbReference type="PROSITE" id="PS50035">
    <property type="entry name" value="PLD"/>
    <property type="match status" value="2"/>
</dbReference>
<accession>A0A9D2WNN3</accession>
<keyword evidence="11" id="KW-1208">Phospholipid metabolism</keyword>